<accession>A0AAV9UD61</accession>
<proteinExistence type="predicted"/>
<feature type="compositionally biased region" description="Acidic residues" evidence="1">
    <location>
        <begin position="338"/>
        <end position="355"/>
    </location>
</feature>
<feature type="region of interest" description="Disordered" evidence="1">
    <location>
        <begin position="237"/>
        <end position="272"/>
    </location>
</feature>
<evidence type="ECO:0000256" key="1">
    <source>
        <dbReference type="SAM" id="MobiDB-lite"/>
    </source>
</evidence>
<keyword evidence="3" id="KW-1185">Reference proteome</keyword>
<reference evidence="2 3" key="1">
    <citation type="submission" date="2019-10" db="EMBL/GenBank/DDBJ databases">
        <authorList>
            <person name="Palmer J.M."/>
        </authorList>
    </citation>
    <scope>NUCLEOTIDE SEQUENCE [LARGE SCALE GENOMIC DNA]</scope>
    <source>
        <strain evidence="2 3">TWF696</strain>
    </source>
</reference>
<feature type="compositionally biased region" description="Basic and acidic residues" evidence="1">
    <location>
        <begin position="145"/>
        <end position="159"/>
    </location>
</feature>
<feature type="compositionally biased region" description="Acidic residues" evidence="1">
    <location>
        <begin position="119"/>
        <end position="131"/>
    </location>
</feature>
<feature type="compositionally biased region" description="Basic and acidic residues" evidence="1">
    <location>
        <begin position="1"/>
        <end position="12"/>
    </location>
</feature>
<sequence>MMMQRLSRESLRIKPPNSAGPVSPIVYETSKQVKKAYSKKKGTAISEAERRRIERLRELDARAEKIRLKEERKKQNALKRKLKEEKEGPKKLVKLTSSQPELLKFFVTKKEQVPVVKDDCDDSDDTEEPVADDVSRSEDDAEADSQVKIKSEILGEKSVPDANTPTNSPPAERQSKNPITNPLCEPTCMPNLDICTQSRRSNSECLVGSSSPAAVKHHAEPSLSMRSSQVLYKSGHLVNHENSKVPSSMRSNDPKDEEQEPNVIGIPQSSPPQVITFVNSSAVNKREDLLSEGLLSEWDDAVLADLEQAEKEAEAAITKREEDDRFLETHRHETDHNDLDDDYDLQDDINFEYGDESSIRERADERREDEKEFRSSQAYRIGLSDPAFDELQEEYDSYYEGAPQINDDGDECGENIPSSYLCQAFEDDLKELEES</sequence>
<evidence type="ECO:0000313" key="3">
    <source>
        <dbReference type="Proteomes" id="UP001375240"/>
    </source>
</evidence>
<feature type="compositionally biased region" description="Basic and acidic residues" evidence="1">
    <location>
        <begin position="357"/>
        <end position="374"/>
    </location>
</feature>
<feature type="region of interest" description="Disordered" evidence="1">
    <location>
        <begin position="116"/>
        <end position="181"/>
    </location>
</feature>
<dbReference type="AlphaFoldDB" id="A0AAV9UD61"/>
<feature type="region of interest" description="Disordered" evidence="1">
    <location>
        <begin position="311"/>
        <end position="374"/>
    </location>
</feature>
<dbReference type="EMBL" id="JAVHNQ010000009">
    <property type="protein sequence ID" value="KAK6338749.1"/>
    <property type="molecule type" value="Genomic_DNA"/>
</dbReference>
<feature type="region of interest" description="Disordered" evidence="1">
    <location>
        <begin position="71"/>
        <end position="93"/>
    </location>
</feature>
<evidence type="ECO:0000313" key="2">
    <source>
        <dbReference type="EMBL" id="KAK6338749.1"/>
    </source>
</evidence>
<gene>
    <name evidence="2" type="ORF">TWF696_009559</name>
</gene>
<protein>
    <submittedName>
        <fullName evidence="2">Uncharacterized protein</fullName>
    </submittedName>
</protein>
<feature type="compositionally biased region" description="Basic and acidic residues" evidence="1">
    <location>
        <begin position="311"/>
        <end position="337"/>
    </location>
</feature>
<organism evidence="2 3">
    <name type="scientific">Orbilia brochopaga</name>
    <dbReference type="NCBI Taxonomy" id="3140254"/>
    <lineage>
        <taxon>Eukaryota</taxon>
        <taxon>Fungi</taxon>
        <taxon>Dikarya</taxon>
        <taxon>Ascomycota</taxon>
        <taxon>Pezizomycotina</taxon>
        <taxon>Orbiliomycetes</taxon>
        <taxon>Orbiliales</taxon>
        <taxon>Orbiliaceae</taxon>
        <taxon>Orbilia</taxon>
    </lineage>
</organism>
<feature type="region of interest" description="Disordered" evidence="1">
    <location>
        <begin position="1"/>
        <end position="24"/>
    </location>
</feature>
<comment type="caution">
    <text evidence="2">The sequence shown here is derived from an EMBL/GenBank/DDBJ whole genome shotgun (WGS) entry which is preliminary data.</text>
</comment>
<name>A0AAV9UD61_9PEZI</name>
<dbReference type="Proteomes" id="UP001375240">
    <property type="component" value="Unassembled WGS sequence"/>
</dbReference>